<feature type="transmembrane region" description="Helical" evidence="1">
    <location>
        <begin position="250"/>
        <end position="270"/>
    </location>
</feature>
<feature type="transmembrane region" description="Helical" evidence="1">
    <location>
        <begin position="226"/>
        <end position="243"/>
    </location>
</feature>
<evidence type="ECO:0000313" key="3">
    <source>
        <dbReference type="Proteomes" id="UP001207116"/>
    </source>
</evidence>
<keyword evidence="3" id="KW-1185">Reference proteome</keyword>
<proteinExistence type="predicted"/>
<keyword evidence="1" id="KW-1133">Transmembrane helix</keyword>
<protein>
    <recommendedName>
        <fullName evidence="4">Prenyltransferase</fullName>
    </recommendedName>
</protein>
<dbReference type="Proteomes" id="UP001207116">
    <property type="component" value="Unassembled WGS sequence"/>
</dbReference>
<feature type="transmembrane region" description="Helical" evidence="1">
    <location>
        <begin position="39"/>
        <end position="56"/>
    </location>
</feature>
<dbReference type="EMBL" id="JAPFQP010000004">
    <property type="protein sequence ID" value="MCX2720721.1"/>
    <property type="molecule type" value="Genomic_DNA"/>
</dbReference>
<dbReference type="RefSeq" id="WP_266015293.1">
    <property type="nucleotide sequence ID" value="NZ_JAPFQP010000004.1"/>
</dbReference>
<feature type="transmembrane region" description="Helical" evidence="1">
    <location>
        <begin position="76"/>
        <end position="93"/>
    </location>
</feature>
<keyword evidence="1" id="KW-0812">Transmembrane</keyword>
<reference evidence="2" key="1">
    <citation type="submission" date="2022-11" db="EMBL/GenBank/DDBJ databases">
        <title>The characterization of three novel Bacteroidetes species and genomic analysis of their roles in tidal elemental geochemical cycles.</title>
        <authorList>
            <person name="Ma K.-J."/>
        </authorList>
    </citation>
    <scope>NUCLEOTIDE SEQUENCE</scope>
    <source>
        <strain evidence="2">M415</strain>
    </source>
</reference>
<dbReference type="AlphaFoldDB" id="A0AAE3SPZ7"/>
<name>A0AAE3SPZ7_9FLAO</name>
<evidence type="ECO:0000313" key="2">
    <source>
        <dbReference type="EMBL" id="MCX2720721.1"/>
    </source>
</evidence>
<sequence>MKLLKDVFKFYLHSSIHVGLAVLSLLWATSYFLNNIPGKGLSIFVFCSTIATYNFIKYGVEAHKYLIVSNRYHRSIQFFSIANQGLALIYIGQLNKSGLILLLFVAFLIAIYAIPIYPRLKNLRNYGIPKVLLVALVWTLITSLLPMLQFDVVWGWDRYLDLTQRFLLILVLMVPFEIRDLNVDLPELRTIPQRIGETATKALGYSLAIVYFLLTFLKDDLHPQELMNQAVLLLLLILILVSTSRRQSEYYAAFWVEAVPVIWLGVIWVLDLLQLSF</sequence>
<comment type="caution">
    <text evidence="2">The sequence shown here is derived from an EMBL/GenBank/DDBJ whole genome shotgun (WGS) entry which is preliminary data.</text>
</comment>
<evidence type="ECO:0008006" key="4">
    <source>
        <dbReference type="Google" id="ProtNLM"/>
    </source>
</evidence>
<evidence type="ECO:0000256" key="1">
    <source>
        <dbReference type="SAM" id="Phobius"/>
    </source>
</evidence>
<keyword evidence="1" id="KW-0472">Membrane</keyword>
<gene>
    <name evidence="2" type="ORF">OO016_13990</name>
</gene>
<accession>A0AAE3SPZ7</accession>
<feature type="transmembrane region" description="Helical" evidence="1">
    <location>
        <begin position="99"/>
        <end position="118"/>
    </location>
</feature>
<feature type="transmembrane region" description="Helical" evidence="1">
    <location>
        <begin position="198"/>
        <end position="214"/>
    </location>
</feature>
<organism evidence="2 3">
    <name type="scientific">Lentiprolixibacter aurantiacus</name>
    <dbReference type="NCBI Taxonomy" id="2993939"/>
    <lineage>
        <taxon>Bacteria</taxon>
        <taxon>Pseudomonadati</taxon>
        <taxon>Bacteroidota</taxon>
        <taxon>Flavobacteriia</taxon>
        <taxon>Flavobacteriales</taxon>
        <taxon>Flavobacteriaceae</taxon>
        <taxon>Lentiprolixibacter</taxon>
    </lineage>
</organism>
<feature type="transmembrane region" description="Helical" evidence="1">
    <location>
        <begin position="12"/>
        <end position="33"/>
    </location>
</feature>
<feature type="transmembrane region" description="Helical" evidence="1">
    <location>
        <begin position="130"/>
        <end position="150"/>
    </location>
</feature>